<dbReference type="Proteomes" id="UP000582659">
    <property type="component" value="Unassembled WGS sequence"/>
</dbReference>
<evidence type="ECO:0000313" key="4">
    <source>
        <dbReference type="EMBL" id="CAD5226899.1"/>
    </source>
</evidence>
<keyword evidence="2" id="KW-0175">Coiled coil</keyword>
<sequence length="327" mass="36220">MDPNQFGKRTVGLNVGLDESFVVKPRRYSWQEVVDCNQQEQILNTDMARNAISALDIIIAILNEEVRRVRQYIPKVSIAELLNLAKTKVPKFKLQSFIEFIRWFTGTPNRMLQGNEVNIDAALVKLDSSEDFSNSFSDDDDESMHAASTVCSLANDKKINELEAQLNELKQTLKLIMDQKGVTPPTPEVAKSKPGVIPPVSKVAPPPPPPPPFLLKKKSSPVATVIPTQLSSPEESVDENNPPVPVPRIGLNFLELGSVKLKKVARTPGGTPIRHLSQSQDREDIAGCLAKALKQKFRNTGETEENCNDDLNSDDDWGEEETQGLKS</sequence>
<dbReference type="Proteomes" id="UP000659654">
    <property type="component" value="Unassembled WGS sequence"/>
</dbReference>
<dbReference type="EMBL" id="CAJFCV020000004">
    <property type="protein sequence ID" value="CAG9116473.1"/>
    <property type="molecule type" value="Genomic_DNA"/>
</dbReference>
<evidence type="ECO:0000256" key="3">
    <source>
        <dbReference type="SAM" id="MobiDB-lite"/>
    </source>
</evidence>
<feature type="coiled-coil region" evidence="2">
    <location>
        <begin position="152"/>
        <end position="179"/>
    </location>
</feature>
<keyword evidence="7" id="KW-1185">Reference proteome</keyword>
<evidence type="ECO:0000313" key="7">
    <source>
        <dbReference type="Proteomes" id="UP000659654"/>
    </source>
</evidence>
<dbReference type="EMBL" id="CAJFDI010000004">
    <property type="protein sequence ID" value="CAD5226899.1"/>
    <property type="molecule type" value="Genomic_DNA"/>
</dbReference>
<accession>A0A1I7S3R0</accession>
<dbReference type="Proteomes" id="UP000095284">
    <property type="component" value="Unplaced"/>
</dbReference>
<reference evidence="5" key="2">
    <citation type="submission" date="2020-08" db="EMBL/GenBank/DDBJ databases">
        <authorList>
            <person name="Kikuchi T."/>
        </authorList>
    </citation>
    <scope>NUCLEOTIDE SEQUENCE</scope>
    <source>
        <strain evidence="4">Ka4C1</strain>
    </source>
</reference>
<dbReference type="SMR" id="A0A1I7S3R0"/>
<proteinExistence type="inferred from homology"/>
<organism evidence="6 8">
    <name type="scientific">Bursaphelenchus xylophilus</name>
    <name type="common">Pinewood nematode worm</name>
    <name type="synonym">Aphelenchoides xylophilus</name>
    <dbReference type="NCBI Taxonomy" id="6326"/>
    <lineage>
        <taxon>Eukaryota</taxon>
        <taxon>Metazoa</taxon>
        <taxon>Ecdysozoa</taxon>
        <taxon>Nematoda</taxon>
        <taxon>Chromadorea</taxon>
        <taxon>Rhabditida</taxon>
        <taxon>Tylenchina</taxon>
        <taxon>Tylenchomorpha</taxon>
        <taxon>Aphelenchoidea</taxon>
        <taxon>Aphelenchoididae</taxon>
        <taxon>Bursaphelenchus</taxon>
    </lineage>
</organism>
<dbReference type="PANTHER" id="PTHR14215:SF0">
    <property type="entry name" value="WH2 DOMAIN-CONTAINING PROTEIN"/>
    <property type="match status" value="1"/>
</dbReference>
<comment type="similarity">
    <text evidence="1">Belongs to the MTFR1 family.</text>
</comment>
<evidence type="ECO:0000313" key="8">
    <source>
        <dbReference type="WBParaSite" id="BXY_0764100.1"/>
    </source>
</evidence>
<evidence type="ECO:0000256" key="1">
    <source>
        <dbReference type="ARBA" id="ARBA00005807"/>
    </source>
</evidence>
<dbReference type="PANTHER" id="PTHR14215">
    <property type="entry name" value="PROTEIN OF UNKNOWN FUNCTION DUF729"/>
    <property type="match status" value="1"/>
</dbReference>
<feature type="region of interest" description="Disordered" evidence="3">
    <location>
        <begin position="296"/>
        <end position="327"/>
    </location>
</feature>
<dbReference type="WBParaSite" id="BXY_0764100.1">
    <property type="protein sequence ID" value="BXY_0764100.1"/>
    <property type="gene ID" value="BXY_0764100"/>
</dbReference>
<dbReference type="AlphaFoldDB" id="A0A1I7S3R0"/>
<evidence type="ECO:0000313" key="6">
    <source>
        <dbReference type="Proteomes" id="UP000095284"/>
    </source>
</evidence>
<reference evidence="8" key="1">
    <citation type="submission" date="2016-11" db="UniProtKB">
        <authorList>
            <consortium name="WormBaseParasite"/>
        </authorList>
    </citation>
    <scope>IDENTIFICATION</scope>
</reference>
<gene>
    <name evidence="4" type="ORF">BXYJ_LOCUS9444</name>
</gene>
<feature type="compositionally biased region" description="Acidic residues" evidence="3">
    <location>
        <begin position="302"/>
        <end position="327"/>
    </location>
</feature>
<evidence type="ECO:0000313" key="5">
    <source>
        <dbReference type="EMBL" id="CAG9116473.1"/>
    </source>
</evidence>
<protein>
    <submittedName>
        <fullName evidence="4">(pine wood nematode) hypothetical protein</fullName>
    </submittedName>
</protein>
<evidence type="ECO:0000256" key="2">
    <source>
        <dbReference type="SAM" id="Coils"/>
    </source>
</evidence>
<name>A0A1I7S3R0_BURXY</name>
<dbReference type="OrthoDB" id="5877972at2759"/>
<dbReference type="InterPro" id="IPR007972">
    <property type="entry name" value="Mtfr1"/>
</dbReference>